<dbReference type="STRING" id="348802.A0A0D2BI61"/>
<dbReference type="RefSeq" id="XP_013312580.1">
    <property type="nucleotide sequence ID" value="XM_013457126.1"/>
</dbReference>
<dbReference type="EMBL" id="KN847322">
    <property type="protein sequence ID" value="KIW51996.1"/>
    <property type="molecule type" value="Genomic_DNA"/>
</dbReference>
<sequence length="462" mass="52217">MLVKNFRRLAFLLTPLLFIAVLALIYHSRYSVRLHAQSGGWPSDVVEATVDGHHSSFVGQDKPSWLAPFRKYDSSQQTISDTHIEVFSVSTKSGKYFSIDFGAEDAINPSIIPHPTQPETWIIVAQLQRSTINNSVWFAELVCDAKFKKGKLACIKSPKILPIAATIGDKCVGDLSYFALNIGPHDARVFYGPSSPYVVFGSNSAYTCFGQWIQDFRMLVDWGYEPVVGNEFRMATELQRPPPLGLIEKNWFVFWDKHGEVYAHYDIAPNRVYAKLGYDGSVGQDLAPLARYSDEKCMQRYMPKVAEQLESIHQATNSLSVTLCKRSDLTCEPNDSNTYILSIFQHKSFYSFHSVYEPYVMLFKRTSPFELHAISSKPIWIHGRGKAGEKRPKGPEFESLETWNQTEMFYVTSITWKSQGQKYHGYSDDVLFINFGIEDLKTAGIDIVAGELLKDIGLCSSA</sequence>
<dbReference type="GeneID" id="25332569"/>
<organism evidence="1 2">
    <name type="scientific">Exophiala xenobiotica</name>
    <dbReference type="NCBI Taxonomy" id="348802"/>
    <lineage>
        <taxon>Eukaryota</taxon>
        <taxon>Fungi</taxon>
        <taxon>Dikarya</taxon>
        <taxon>Ascomycota</taxon>
        <taxon>Pezizomycotina</taxon>
        <taxon>Eurotiomycetes</taxon>
        <taxon>Chaetothyriomycetidae</taxon>
        <taxon>Chaetothyriales</taxon>
        <taxon>Herpotrichiellaceae</taxon>
        <taxon>Exophiala</taxon>
    </lineage>
</organism>
<dbReference type="Proteomes" id="UP000054342">
    <property type="component" value="Unassembled WGS sequence"/>
</dbReference>
<protein>
    <recommendedName>
        <fullName evidence="3">EH domain-containing protein</fullName>
    </recommendedName>
</protein>
<name>A0A0D2BI61_9EURO</name>
<evidence type="ECO:0000313" key="1">
    <source>
        <dbReference type="EMBL" id="KIW51996.1"/>
    </source>
</evidence>
<keyword evidence="2" id="KW-1185">Reference proteome</keyword>
<proteinExistence type="predicted"/>
<reference evidence="1 2" key="1">
    <citation type="submission" date="2015-01" db="EMBL/GenBank/DDBJ databases">
        <title>The Genome Sequence of Exophiala xenobiotica CBS118157.</title>
        <authorList>
            <consortium name="The Broad Institute Genomics Platform"/>
            <person name="Cuomo C."/>
            <person name="de Hoog S."/>
            <person name="Gorbushina A."/>
            <person name="Stielow B."/>
            <person name="Teixiera M."/>
            <person name="Abouelleil A."/>
            <person name="Chapman S.B."/>
            <person name="Priest M."/>
            <person name="Young S.K."/>
            <person name="Wortman J."/>
            <person name="Nusbaum C."/>
            <person name="Birren B."/>
        </authorList>
    </citation>
    <scope>NUCLEOTIDE SEQUENCE [LARGE SCALE GENOMIC DNA]</scope>
    <source>
        <strain evidence="1 2">CBS 118157</strain>
    </source>
</reference>
<evidence type="ECO:0008006" key="3">
    <source>
        <dbReference type="Google" id="ProtNLM"/>
    </source>
</evidence>
<dbReference type="HOGENOM" id="CLU_024135_0_0_1"/>
<gene>
    <name evidence="1" type="ORF">PV05_10661</name>
</gene>
<evidence type="ECO:0000313" key="2">
    <source>
        <dbReference type="Proteomes" id="UP000054342"/>
    </source>
</evidence>
<accession>A0A0D2BI61</accession>
<dbReference type="OrthoDB" id="2522565at2759"/>
<dbReference type="AlphaFoldDB" id="A0A0D2BI61"/>